<name>A0ACB8SV91_9AGAM</name>
<evidence type="ECO:0000313" key="2">
    <source>
        <dbReference type="Proteomes" id="UP000814140"/>
    </source>
</evidence>
<sequence length="187" mass="21631">MSVAMLPMPSSSTIPRTPSMNRPTGPRPFPNRAGFSGVSHYRADTFKPGISSQALDPRRIFRIHYERLSRYLPNRRSQEPVDFRSFPRERLVRLTVAQFKELSTDVCTELIRRDGVPDSQEIPKFLPVFDDRRPNHSQARQKLASLPVSRFKDLSSDILYEILRRYPEFENSRKGSLDQPCILPNSQ</sequence>
<dbReference type="Proteomes" id="UP000814140">
    <property type="component" value="Unassembled WGS sequence"/>
</dbReference>
<proteinExistence type="predicted"/>
<accession>A0ACB8SV91</accession>
<dbReference type="EMBL" id="MU277219">
    <property type="protein sequence ID" value="KAI0060379.1"/>
    <property type="molecule type" value="Genomic_DNA"/>
</dbReference>
<comment type="caution">
    <text evidence="1">The sequence shown here is derived from an EMBL/GenBank/DDBJ whole genome shotgun (WGS) entry which is preliminary data.</text>
</comment>
<protein>
    <submittedName>
        <fullName evidence="1">Uncharacterized protein</fullName>
    </submittedName>
</protein>
<organism evidence="1 2">
    <name type="scientific">Artomyces pyxidatus</name>
    <dbReference type="NCBI Taxonomy" id="48021"/>
    <lineage>
        <taxon>Eukaryota</taxon>
        <taxon>Fungi</taxon>
        <taxon>Dikarya</taxon>
        <taxon>Basidiomycota</taxon>
        <taxon>Agaricomycotina</taxon>
        <taxon>Agaricomycetes</taxon>
        <taxon>Russulales</taxon>
        <taxon>Auriscalpiaceae</taxon>
        <taxon>Artomyces</taxon>
    </lineage>
</organism>
<reference evidence="1" key="2">
    <citation type="journal article" date="2022" name="New Phytol.">
        <title>Evolutionary transition to the ectomycorrhizal habit in the genomes of a hyperdiverse lineage of mushroom-forming fungi.</title>
        <authorList>
            <person name="Looney B."/>
            <person name="Miyauchi S."/>
            <person name="Morin E."/>
            <person name="Drula E."/>
            <person name="Courty P.E."/>
            <person name="Kohler A."/>
            <person name="Kuo A."/>
            <person name="LaButti K."/>
            <person name="Pangilinan J."/>
            <person name="Lipzen A."/>
            <person name="Riley R."/>
            <person name="Andreopoulos W."/>
            <person name="He G."/>
            <person name="Johnson J."/>
            <person name="Nolan M."/>
            <person name="Tritt A."/>
            <person name="Barry K.W."/>
            <person name="Grigoriev I.V."/>
            <person name="Nagy L.G."/>
            <person name="Hibbett D."/>
            <person name="Henrissat B."/>
            <person name="Matheny P.B."/>
            <person name="Labbe J."/>
            <person name="Martin F.M."/>
        </authorList>
    </citation>
    <scope>NUCLEOTIDE SEQUENCE</scope>
    <source>
        <strain evidence="1">HHB10654</strain>
    </source>
</reference>
<gene>
    <name evidence="1" type="ORF">BV25DRAFT_1839669</name>
</gene>
<keyword evidence="2" id="KW-1185">Reference proteome</keyword>
<reference evidence="1" key="1">
    <citation type="submission" date="2021-03" db="EMBL/GenBank/DDBJ databases">
        <authorList>
            <consortium name="DOE Joint Genome Institute"/>
            <person name="Ahrendt S."/>
            <person name="Looney B.P."/>
            <person name="Miyauchi S."/>
            <person name="Morin E."/>
            <person name="Drula E."/>
            <person name="Courty P.E."/>
            <person name="Chicoki N."/>
            <person name="Fauchery L."/>
            <person name="Kohler A."/>
            <person name="Kuo A."/>
            <person name="Labutti K."/>
            <person name="Pangilinan J."/>
            <person name="Lipzen A."/>
            <person name="Riley R."/>
            <person name="Andreopoulos W."/>
            <person name="He G."/>
            <person name="Johnson J."/>
            <person name="Barry K.W."/>
            <person name="Grigoriev I.V."/>
            <person name="Nagy L."/>
            <person name="Hibbett D."/>
            <person name="Henrissat B."/>
            <person name="Matheny P.B."/>
            <person name="Labbe J."/>
            <person name="Martin F."/>
        </authorList>
    </citation>
    <scope>NUCLEOTIDE SEQUENCE</scope>
    <source>
        <strain evidence="1">HHB10654</strain>
    </source>
</reference>
<evidence type="ECO:0000313" key="1">
    <source>
        <dbReference type="EMBL" id="KAI0060379.1"/>
    </source>
</evidence>